<dbReference type="PANTHER" id="PTHR37423:SF1">
    <property type="entry name" value="OUTER MEMBRANE PROTEIN ASSEMBLY FACTOR BAMD"/>
    <property type="match status" value="1"/>
</dbReference>
<evidence type="ECO:0000256" key="6">
    <source>
        <dbReference type="HAMAP-Rule" id="MF_00922"/>
    </source>
</evidence>
<dbReference type="GO" id="GO:0043165">
    <property type="term" value="P:Gram-negative-bacterium-type cell outer membrane assembly"/>
    <property type="evidence" value="ECO:0007669"/>
    <property type="project" value="UniProtKB-UniRule"/>
</dbReference>
<dbReference type="EMBL" id="CAADFE010000004">
    <property type="protein sequence ID" value="VFJ63548.1"/>
    <property type="molecule type" value="Genomic_DNA"/>
</dbReference>
<dbReference type="AlphaFoldDB" id="A0A450TA51"/>
<evidence type="ECO:0000259" key="7">
    <source>
        <dbReference type="Pfam" id="PF13525"/>
    </source>
</evidence>
<dbReference type="NCBIfam" id="TIGR03302">
    <property type="entry name" value="OM_YfiO"/>
    <property type="match status" value="1"/>
</dbReference>
<comment type="subcellular location">
    <subcellularLocation>
        <location evidence="6">Cell outer membrane</location>
        <topology evidence="6">Lipid-anchor</topology>
    </subcellularLocation>
</comment>
<keyword evidence="5 6" id="KW-0449">Lipoprotein</keyword>
<dbReference type="PANTHER" id="PTHR37423">
    <property type="entry name" value="SOLUBLE LYTIC MUREIN TRANSGLYCOSYLASE-RELATED"/>
    <property type="match status" value="1"/>
</dbReference>
<dbReference type="CDD" id="cd15830">
    <property type="entry name" value="BamD"/>
    <property type="match status" value="1"/>
</dbReference>
<comment type="similarity">
    <text evidence="6">Belongs to the BamD family.</text>
</comment>
<reference evidence="8" key="1">
    <citation type="submission" date="2019-02" db="EMBL/GenBank/DDBJ databases">
        <authorList>
            <person name="Gruber-Vodicka R. H."/>
            <person name="Seah K. B. B."/>
        </authorList>
    </citation>
    <scope>NUCLEOTIDE SEQUENCE</scope>
    <source>
        <strain evidence="8">BECK_BZ131</strain>
    </source>
</reference>
<evidence type="ECO:0000313" key="8">
    <source>
        <dbReference type="EMBL" id="VFJ63548.1"/>
    </source>
</evidence>
<sequence length="273" mass="31514">MTIRYPTFPPILRLVRYLLFFWGIIAIAAGCSSVSTEEDDETEGWSAQQLYNEARNQRVSGNYEMALDYYQKLESRYPFGLYAQQAQIETIYVYYKFDEPEQAIASAERFIKLHPRHPNVDYAYYIKGITNFNLGKGIFDEYFPIDPSQRDPGAALKAFQDFGELIERFPDSKYAEDARQRMLYLRNNLAKYEVHVANYYFRRGAYVAAANRGKYVVENYQGAPSVADALSIMIKAYKLMGVHELSTEALRILELNFPGHPGITEAKEMTTKK</sequence>
<dbReference type="HAMAP" id="MF_00922">
    <property type="entry name" value="OM_assembly_BamD"/>
    <property type="match status" value="1"/>
</dbReference>
<evidence type="ECO:0000256" key="5">
    <source>
        <dbReference type="ARBA" id="ARBA00023288"/>
    </source>
</evidence>
<organism evidence="8">
    <name type="scientific">Candidatus Kentrum sp. FW</name>
    <dbReference type="NCBI Taxonomy" id="2126338"/>
    <lineage>
        <taxon>Bacteria</taxon>
        <taxon>Pseudomonadati</taxon>
        <taxon>Pseudomonadota</taxon>
        <taxon>Gammaproteobacteria</taxon>
        <taxon>Candidatus Kentrum</taxon>
    </lineage>
</organism>
<evidence type="ECO:0000256" key="2">
    <source>
        <dbReference type="ARBA" id="ARBA00023136"/>
    </source>
</evidence>
<keyword evidence="2 6" id="KW-0472">Membrane</keyword>
<comment type="subunit">
    <text evidence="6">Part of the Bam complex.</text>
</comment>
<evidence type="ECO:0000256" key="3">
    <source>
        <dbReference type="ARBA" id="ARBA00023139"/>
    </source>
</evidence>
<gene>
    <name evidence="6" type="primary">bamD</name>
    <name evidence="8" type="ORF">BECKFW1821C_GA0114237_100436</name>
</gene>
<name>A0A450TA51_9GAMM</name>
<accession>A0A450TA51</accession>
<dbReference type="PROSITE" id="PS51257">
    <property type="entry name" value="PROKAR_LIPOPROTEIN"/>
    <property type="match status" value="1"/>
</dbReference>
<proteinExistence type="inferred from homology"/>
<dbReference type="Pfam" id="PF13525">
    <property type="entry name" value="YfiO"/>
    <property type="match status" value="1"/>
</dbReference>
<feature type="domain" description="Outer membrane lipoprotein BamD-like" evidence="7">
    <location>
        <begin position="47"/>
        <end position="248"/>
    </location>
</feature>
<dbReference type="InterPro" id="IPR011990">
    <property type="entry name" value="TPR-like_helical_dom_sf"/>
</dbReference>
<dbReference type="Gene3D" id="1.25.40.10">
    <property type="entry name" value="Tetratricopeptide repeat domain"/>
    <property type="match status" value="1"/>
</dbReference>
<keyword evidence="3 6" id="KW-0564">Palmitate</keyword>
<keyword evidence="1 6" id="KW-0732">Signal</keyword>
<dbReference type="InterPro" id="IPR039565">
    <property type="entry name" value="BamD-like"/>
</dbReference>
<dbReference type="GO" id="GO:1990063">
    <property type="term" value="C:Bam protein complex"/>
    <property type="evidence" value="ECO:0007669"/>
    <property type="project" value="TreeGrafter"/>
</dbReference>
<evidence type="ECO:0000256" key="1">
    <source>
        <dbReference type="ARBA" id="ARBA00022729"/>
    </source>
</evidence>
<keyword evidence="4 6" id="KW-0998">Cell outer membrane</keyword>
<dbReference type="SUPFAM" id="SSF48452">
    <property type="entry name" value="TPR-like"/>
    <property type="match status" value="1"/>
</dbReference>
<dbReference type="InterPro" id="IPR017689">
    <property type="entry name" value="BamD"/>
</dbReference>
<protein>
    <recommendedName>
        <fullName evidence="6">Outer membrane protein assembly factor BamD</fullName>
    </recommendedName>
</protein>
<evidence type="ECO:0000256" key="4">
    <source>
        <dbReference type="ARBA" id="ARBA00023237"/>
    </source>
</evidence>
<comment type="function">
    <text evidence="6">Part of the outer membrane protein assembly complex, which is involved in assembly and insertion of beta-barrel proteins into the outer membrane.</text>
</comment>
<dbReference type="GO" id="GO:0051205">
    <property type="term" value="P:protein insertion into membrane"/>
    <property type="evidence" value="ECO:0007669"/>
    <property type="project" value="UniProtKB-UniRule"/>
</dbReference>